<evidence type="ECO:0000256" key="1">
    <source>
        <dbReference type="SAM" id="Phobius"/>
    </source>
</evidence>
<sequence length="69" mass="8357">FGTLGKEWKKRGNSSLLIISCWTMWLSTTCYLRRKEEKVVVRWRKGMWERLHLQGREGRKILIEMIGIY</sequence>
<reference evidence="2" key="1">
    <citation type="submission" date="2015-12" db="EMBL/GenBank/DDBJ databases">
        <title>Gene expression during late stages of embryo sac development: a critical building block for successful pollen-pistil interactions.</title>
        <authorList>
            <person name="Liu Y."/>
            <person name="Joly V."/>
            <person name="Sabar M."/>
            <person name="Matton D.P."/>
        </authorList>
    </citation>
    <scope>NUCLEOTIDE SEQUENCE</scope>
</reference>
<dbReference type="AlphaFoldDB" id="A0A0V0GHM9"/>
<keyword evidence="1" id="KW-0472">Membrane</keyword>
<keyword evidence="1" id="KW-0812">Transmembrane</keyword>
<protein>
    <submittedName>
        <fullName evidence="2">Putative ovule protein</fullName>
    </submittedName>
</protein>
<organism evidence="2">
    <name type="scientific">Solanum chacoense</name>
    <name type="common">Chaco potato</name>
    <dbReference type="NCBI Taxonomy" id="4108"/>
    <lineage>
        <taxon>Eukaryota</taxon>
        <taxon>Viridiplantae</taxon>
        <taxon>Streptophyta</taxon>
        <taxon>Embryophyta</taxon>
        <taxon>Tracheophyta</taxon>
        <taxon>Spermatophyta</taxon>
        <taxon>Magnoliopsida</taxon>
        <taxon>eudicotyledons</taxon>
        <taxon>Gunneridae</taxon>
        <taxon>Pentapetalae</taxon>
        <taxon>asterids</taxon>
        <taxon>lamiids</taxon>
        <taxon>Solanales</taxon>
        <taxon>Solanaceae</taxon>
        <taxon>Solanoideae</taxon>
        <taxon>Solaneae</taxon>
        <taxon>Solanum</taxon>
    </lineage>
</organism>
<feature type="non-terminal residue" evidence="2">
    <location>
        <position position="1"/>
    </location>
</feature>
<evidence type="ECO:0000313" key="2">
    <source>
        <dbReference type="EMBL" id="JAP07697.1"/>
    </source>
</evidence>
<proteinExistence type="predicted"/>
<feature type="transmembrane region" description="Helical" evidence="1">
    <location>
        <begin position="12"/>
        <end position="32"/>
    </location>
</feature>
<accession>A0A0V0GHM9</accession>
<dbReference type="EMBL" id="GEDG01038221">
    <property type="protein sequence ID" value="JAP07697.1"/>
    <property type="molecule type" value="Transcribed_RNA"/>
</dbReference>
<name>A0A0V0GHM9_SOLCH</name>
<keyword evidence="1" id="KW-1133">Transmembrane helix</keyword>